<proteinExistence type="predicted"/>
<dbReference type="AlphaFoldDB" id="A0A437MFF2"/>
<gene>
    <name evidence="3" type="primary">pcaC</name>
    <name evidence="3" type="ORF">EOD42_14700</name>
</gene>
<dbReference type="EC" id="4.1.1.44" evidence="3"/>
<dbReference type="Pfam" id="PF02627">
    <property type="entry name" value="CMD"/>
    <property type="match status" value="1"/>
</dbReference>
<dbReference type="EMBL" id="SACL01000004">
    <property type="protein sequence ID" value="RVT96353.1"/>
    <property type="molecule type" value="Genomic_DNA"/>
</dbReference>
<evidence type="ECO:0000259" key="2">
    <source>
        <dbReference type="Pfam" id="PF02627"/>
    </source>
</evidence>
<feature type="domain" description="AB hydrolase-1" evidence="1">
    <location>
        <begin position="23"/>
        <end position="239"/>
    </location>
</feature>
<dbReference type="InterPro" id="IPR029032">
    <property type="entry name" value="AhpD-like"/>
</dbReference>
<dbReference type="PRINTS" id="PR00111">
    <property type="entry name" value="ABHYDROLASE"/>
</dbReference>
<dbReference type="Proteomes" id="UP000282957">
    <property type="component" value="Unassembled WGS sequence"/>
</dbReference>
<dbReference type="GO" id="GO:0051920">
    <property type="term" value="F:peroxiredoxin activity"/>
    <property type="evidence" value="ECO:0007669"/>
    <property type="project" value="InterPro"/>
</dbReference>
<dbReference type="InterPro" id="IPR012788">
    <property type="entry name" value="Decarb_PcaC"/>
</dbReference>
<dbReference type="InterPro" id="IPR052512">
    <property type="entry name" value="4CMD/NDH-1_regulator"/>
</dbReference>
<organism evidence="3 4">
    <name type="scientific">Rhodovarius crocodyli</name>
    <dbReference type="NCBI Taxonomy" id="1979269"/>
    <lineage>
        <taxon>Bacteria</taxon>
        <taxon>Pseudomonadati</taxon>
        <taxon>Pseudomonadota</taxon>
        <taxon>Alphaproteobacteria</taxon>
        <taxon>Acetobacterales</taxon>
        <taxon>Roseomonadaceae</taxon>
        <taxon>Rhodovarius</taxon>
    </lineage>
</organism>
<protein>
    <submittedName>
        <fullName evidence="3">4-carboxymuconolactone decarboxylase</fullName>
        <ecNumber evidence="3">4.1.1.44</ecNumber>
    </submittedName>
</protein>
<evidence type="ECO:0000313" key="3">
    <source>
        <dbReference type="EMBL" id="RVT96353.1"/>
    </source>
</evidence>
<dbReference type="InterPro" id="IPR003779">
    <property type="entry name" value="CMD-like"/>
</dbReference>
<dbReference type="InterPro" id="IPR000073">
    <property type="entry name" value="AB_hydrolase_1"/>
</dbReference>
<comment type="caution">
    <text evidence="3">The sequence shown here is derived from an EMBL/GenBank/DDBJ whole genome shotgun (WGS) entry which is preliminary data.</text>
</comment>
<dbReference type="OrthoDB" id="9801400at2"/>
<evidence type="ECO:0000313" key="4">
    <source>
        <dbReference type="Proteomes" id="UP000282957"/>
    </source>
</evidence>
<dbReference type="PANTHER" id="PTHR33570:SF2">
    <property type="entry name" value="CARBOXYMUCONOLACTONE DECARBOXYLASE-LIKE DOMAIN-CONTAINING PROTEIN"/>
    <property type="match status" value="1"/>
</dbReference>
<keyword evidence="4" id="KW-1185">Reference proteome</keyword>
<dbReference type="Gene3D" id="1.20.1290.10">
    <property type="entry name" value="AhpD-like"/>
    <property type="match status" value="1"/>
</dbReference>
<dbReference type="SUPFAM" id="SSF69118">
    <property type="entry name" value="AhpD-like"/>
    <property type="match status" value="1"/>
</dbReference>
<reference evidence="3 4" key="1">
    <citation type="submission" date="2019-01" db="EMBL/GenBank/DDBJ databases">
        <authorList>
            <person name="Chen W.-M."/>
        </authorList>
    </citation>
    <scope>NUCLEOTIDE SEQUENCE [LARGE SCALE GENOMIC DNA]</scope>
    <source>
        <strain evidence="3 4">CCP-6</strain>
    </source>
</reference>
<evidence type="ECO:0000259" key="1">
    <source>
        <dbReference type="Pfam" id="PF00561"/>
    </source>
</evidence>
<sequence length="374" mass="39173">MSFLRINGAVLHVEEAGPPGGVPVLLIHSLGAATAMWAPQIALLSRTHRVIAMDLPGHGLSEARPGEYSMAGLAADALGVLDALGIAAAHVAGVSIGGRIAMEMAATAPGRVLSLMLCDTALDFQPPSRWAGRIEAVLKDGMAPIVDAVVANWAVDQTLASTAGLRAMVGRTNPLGYAGCAAALRDCAAPGHIHLPTTVICGEQDPSTPPARSEEIVAHIPGATLVLIEGAAHIPNLERADAMNRALMAHLTALAPKGPEAGMAVRRAVLGDAHVDRSEANMTEVDLPFRELILEGVWGRVWTRPGLSRHQRSLITLTMLAALGLDEEFRLHVRATANTGVTREEVAEAMLHVASYAGIPRGNHALKIVKEMLG</sequence>
<dbReference type="GO" id="GO:0047575">
    <property type="term" value="F:4-carboxymuconolactone decarboxylase activity"/>
    <property type="evidence" value="ECO:0007669"/>
    <property type="project" value="UniProtKB-EC"/>
</dbReference>
<dbReference type="Pfam" id="PF00561">
    <property type="entry name" value="Abhydrolase_1"/>
    <property type="match status" value="1"/>
</dbReference>
<accession>A0A437MFF2</accession>
<name>A0A437MFF2_9PROT</name>
<dbReference type="InterPro" id="IPR029058">
    <property type="entry name" value="AB_hydrolase_fold"/>
</dbReference>
<dbReference type="SUPFAM" id="SSF53474">
    <property type="entry name" value="alpha/beta-Hydrolases"/>
    <property type="match status" value="1"/>
</dbReference>
<dbReference type="PANTHER" id="PTHR33570">
    <property type="entry name" value="4-CARBOXYMUCONOLACTONE DECARBOXYLASE FAMILY PROTEIN"/>
    <property type="match status" value="1"/>
</dbReference>
<dbReference type="NCBIfam" id="TIGR02425">
    <property type="entry name" value="decarb_PcaC"/>
    <property type="match status" value="1"/>
</dbReference>
<keyword evidence="3" id="KW-0456">Lyase</keyword>
<feature type="domain" description="Carboxymuconolactone decarboxylase-like" evidence="2">
    <location>
        <begin position="293"/>
        <end position="371"/>
    </location>
</feature>
<dbReference type="Gene3D" id="3.40.50.1820">
    <property type="entry name" value="alpha/beta hydrolase"/>
    <property type="match status" value="1"/>
</dbReference>